<dbReference type="InterPro" id="IPR050438">
    <property type="entry name" value="LMW_PTPase"/>
</dbReference>
<dbReference type="GO" id="GO:0004725">
    <property type="term" value="F:protein tyrosine phosphatase activity"/>
    <property type="evidence" value="ECO:0007669"/>
    <property type="project" value="UniProtKB-EC"/>
</dbReference>
<dbReference type="Gene3D" id="3.40.50.2300">
    <property type="match status" value="1"/>
</dbReference>
<dbReference type="SMART" id="SM00226">
    <property type="entry name" value="LMWPc"/>
    <property type="match status" value="1"/>
</dbReference>
<dbReference type="Proteomes" id="UP000824190">
    <property type="component" value="Unassembled WGS sequence"/>
</dbReference>
<evidence type="ECO:0000313" key="8">
    <source>
        <dbReference type="Proteomes" id="UP000824190"/>
    </source>
</evidence>
<sequence length="172" mass="18194">MTVNVLMVCTGNICRSPVAEHLLRAVSTSEVTVASAGTAGLSGHGMDNRSLEWLATRDIDGSAFLARRVNRRVLGDADLVIGLEQEHVDACLRIRPAGLNRTFRLHQLAEWSRTGALGSFSELAAARQHLPQVAGDHPDPVGFMSAADYGQVLDGIAADIAPVAELLGGASR</sequence>
<dbReference type="PANTHER" id="PTHR11717">
    <property type="entry name" value="LOW MOLECULAR WEIGHT PROTEIN TYROSINE PHOSPHATASE"/>
    <property type="match status" value="1"/>
</dbReference>
<dbReference type="PANTHER" id="PTHR11717:SF7">
    <property type="entry name" value="LOW MOLECULAR WEIGHT PHOSPHOTYROSINE PROTEIN PHOSPHATASE"/>
    <property type="match status" value="1"/>
</dbReference>
<accession>A0A9D1RN73</accession>
<evidence type="ECO:0000256" key="3">
    <source>
        <dbReference type="ARBA" id="ARBA00022801"/>
    </source>
</evidence>
<organism evidence="7 8">
    <name type="scientific">Candidatus Corynebacterium avicola</name>
    <dbReference type="NCBI Taxonomy" id="2838527"/>
    <lineage>
        <taxon>Bacteria</taxon>
        <taxon>Bacillati</taxon>
        <taxon>Actinomycetota</taxon>
        <taxon>Actinomycetes</taxon>
        <taxon>Mycobacteriales</taxon>
        <taxon>Corynebacteriaceae</taxon>
        <taxon>Corynebacterium</taxon>
    </lineage>
</organism>
<dbReference type="InterPro" id="IPR017867">
    <property type="entry name" value="Tyr_phospatase_low_mol_wt"/>
</dbReference>
<evidence type="ECO:0000256" key="4">
    <source>
        <dbReference type="ARBA" id="ARBA00022912"/>
    </source>
</evidence>
<gene>
    <name evidence="7" type="ORF">H9870_05180</name>
</gene>
<dbReference type="InterPro" id="IPR036196">
    <property type="entry name" value="Ptyr_pPase_sf"/>
</dbReference>
<reference evidence="7" key="1">
    <citation type="journal article" date="2021" name="PeerJ">
        <title>Extensive microbial diversity within the chicken gut microbiome revealed by metagenomics and culture.</title>
        <authorList>
            <person name="Gilroy R."/>
            <person name="Ravi A."/>
            <person name="Getino M."/>
            <person name="Pursley I."/>
            <person name="Horton D.L."/>
            <person name="Alikhan N.F."/>
            <person name="Baker D."/>
            <person name="Gharbi K."/>
            <person name="Hall N."/>
            <person name="Watson M."/>
            <person name="Adriaenssens E.M."/>
            <person name="Foster-Nyarko E."/>
            <person name="Jarju S."/>
            <person name="Secka A."/>
            <person name="Antonio M."/>
            <person name="Oren A."/>
            <person name="Chaudhuri R.R."/>
            <person name="La Ragione R."/>
            <person name="Hildebrand F."/>
            <person name="Pallen M.J."/>
        </authorList>
    </citation>
    <scope>NUCLEOTIDE SEQUENCE</scope>
    <source>
        <strain evidence="7">CHK32-1732</strain>
    </source>
</reference>
<reference evidence="7" key="2">
    <citation type="submission" date="2021-04" db="EMBL/GenBank/DDBJ databases">
        <authorList>
            <person name="Gilroy R."/>
        </authorList>
    </citation>
    <scope>NUCLEOTIDE SEQUENCE</scope>
    <source>
        <strain evidence="7">CHK32-1732</strain>
    </source>
</reference>
<dbReference type="EMBL" id="DXGC01000049">
    <property type="protein sequence ID" value="HIW91039.1"/>
    <property type="molecule type" value="Genomic_DNA"/>
</dbReference>
<comment type="similarity">
    <text evidence="1">Belongs to the low molecular weight phosphotyrosine protein phosphatase family.</text>
</comment>
<dbReference type="PRINTS" id="PR00719">
    <property type="entry name" value="LMWPTPASE"/>
</dbReference>
<evidence type="ECO:0000256" key="1">
    <source>
        <dbReference type="ARBA" id="ARBA00011063"/>
    </source>
</evidence>
<dbReference type="InterPro" id="IPR023485">
    <property type="entry name" value="Ptyr_pPase"/>
</dbReference>
<feature type="active site" description="Nucleophile" evidence="5">
    <location>
        <position position="9"/>
    </location>
</feature>
<evidence type="ECO:0000256" key="5">
    <source>
        <dbReference type="PIRSR" id="PIRSR617867-1"/>
    </source>
</evidence>
<evidence type="ECO:0000256" key="2">
    <source>
        <dbReference type="ARBA" id="ARBA00013064"/>
    </source>
</evidence>
<feature type="domain" description="Phosphotyrosine protein phosphatase I" evidence="6">
    <location>
        <begin position="3"/>
        <end position="166"/>
    </location>
</feature>
<dbReference type="Pfam" id="PF01451">
    <property type="entry name" value="LMWPc"/>
    <property type="match status" value="1"/>
</dbReference>
<dbReference type="EC" id="3.1.3.48" evidence="2"/>
<keyword evidence="3" id="KW-0378">Hydrolase</keyword>
<keyword evidence="4" id="KW-0904">Protein phosphatase</keyword>
<evidence type="ECO:0000313" key="7">
    <source>
        <dbReference type="EMBL" id="HIW91039.1"/>
    </source>
</evidence>
<proteinExistence type="inferred from homology"/>
<dbReference type="AlphaFoldDB" id="A0A9D1RN73"/>
<dbReference type="SUPFAM" id="SSF52788">
    <property type="entry name" value="Phosphotyrosine protein phosphatases I"/>
    <property type="match status" value="1"/>
</dbReference>
<evidence type="ECO:0000259" key="6">
    <source>
        <dbReference type="SMART" id="SM00226"/>
    </source>
</evidence>
<comment type="caution">
    <text evidence="7">The sequence shown here is derived from an EMBL/GenBank/DDBJ whole genome shotgun (WGS) entry which is preliminary data.</text>
</comment>
<name>A0A9D1RN73_9CORY</name>
<feature type="active site" evidence="5">
    <location>
        <position position="15"/>
    </location>
</feature>
<protein>
    <recommendedName>
        <fullName evidence="2">protein-tyrosine-phosphatase</fullName>
        <ecNumber evidence="2">3.1.3.48</ecNumber>
    </recommendedName>
</protein>